<organism evidence="1 2">
    <name type="scientific">Peptococcus simiae</name>
    <dbReference type="NCBI Taxonomy" id="1643805"/>
    <lineage>
        <taxon>Bacteria</taxon>
        <taxon>Bacillati</taxon>
        <taxon>Bacillota</taxon>
        <taxon>Clostridia</taxon>
        <taxon>Eubacteriales</taxon>
        <taxon>Peptococcaceae</taxon>
        <taxon>Peptococcus</taxon>
    </lineage>
</organism>
<protein>
    <submittedName>
        <fullName evidence="1">YggT family protein</fullName>
    </submittedName>
</protein>
<keyword evidence="2" id="KW-1185">Reference proteome</keyword>
<accession>A0ABW9H0X0</accession>
<gene>
    <name evidence="1" type="ORF">ACKQTC_08105</name>
</gene>
<proteinExistence type="predicted"/>
<dbReference type="Pfam" id="PF02325">
    <property type="entry name" value="CCB3_YggT"/>
    <property type="match status" value="1"/>
</dbReference>
<reference evidence="1 2" key="1">
    <citation type="journal article" date="2016" name="Int. J. Syst. Evol. Microbiol.">
        <title>Peptococcus simiae sp. nov., isolated from rhesus macaque faeces and emended description of the genus Peptococcus.</title>
        <authorList>
            <person name="Shkoporov A.N."/>
            <person name="Efimov B.A."/>
            <person name="Kondova I."/>
            <person name="Ouwerling B."/>
            <person name="Chaplin A.V."/>
            <person name="Shcherbakova V.A."/>
            <person name="Langermans J.A.M."/>
        </authorList>
    </citation>
    <scope>NUCLEOTIDE SEQUENCE [LARGE SCALE GENOMIC DNA]</scope>
    <source>
        <strain evidence="1 2">M108</strain>
    </source>
</reference>
<dbReference type="RefSeq" id="WP_408977945.1">
    <property type="nucleotide sequence ID" value="NZ_JBJUVG010000014.1"/>
</dbReference>
<dbReference type="Proteomes" id="UP001631949">
    <property type="component" value="Unassembled WGS sequence"/>
</dbReference>
<dbReference type="EMBL" id="JBJUVG010000014">
    <property type="protein sequence ID" value="MFM9414330.1"/>
    <property type="molecule type" value="Genomic_DNA"/>
</dbReference>
<sequence>MTIGSVLYDAVNLACRLYQFLIIVRAFMTWLPIDPYSRVVTFVSDLTDPFFRLIERFMPGFLLSPLNFTPMVAYVLVALVRLAFNQVFLHLLYGVSAL</sequence>
<dbReference type="InterPro" id="IPR003425">
    <property type="entry name" value="CCB3/YggT"/>
</dbReference>
<name>A0ABW9H0X0_9FIRM</name>
<evidence type="ECO:0000313" key="1">
    <source>
        <dbReference type="EMBL" id="MFM9414330.1"/>
    </source>
</evidence>
<comment type="caution">
    <text evidence="1">The sequence shown here is derived from an EMBL/GenBank/DDBJ whole genome shotgun (WGS) entry which is preliminary data.</text>
</comment>
<evidence type="ECO:0000313" key="2">
    <source>
        <dbReference type="Proteomes" id="UP001631949"/>
    </source>
</evidence>